<reference evidence="1" key="2">
    <citation type="journal article" date="2015" name="Fish Shellfish Immunol.">
        <title>Early steps in the European eel (Anguilla anguilla)-Vibrio vulnificus interaction in the gills: Role of the RtxA13 toxin.</title>
        <authorList>
            <person name="Callol A."/>
            <person name="Pajuelo D."/>
            <person name="Ebbesson L."/>
            <person name="Teles M."/>
            <person name="MacKenzie S."/>
            <person name="Amaro C."/>
        </authorList>
    </citation>
    <scope>NUCLEOTIDE SEQUENCE</scope>
</reference>
<protein>
    <submittedName>
        <fullName evidence="1">Uncharacterized protein</fullName>
    </submittedName>
</protein>
<dbReference type="EMBL" id="GBXM01057532">
    <property type="protein sequence ID" value="JAH51045.1"/>
    <property type="molecule type" value="Transcribed_RNA"/>
</dbReference>
<proteinExistence type="predicted"/>
<dbReference type="AlphaFoldDB" id="A0A0E9TDQ9"/>
<name>A0A0E9TDQ9_ANGAN</name>
<organism evidence="1">
    <name type="scientific">Anguilla anguilla</name>
    <name type="common">European freshwater eel</name>
    <name type="synonym">Muraena anguilla</name>
    <dbReference type="NCBI Taxonomy" id="7936"/>
    <lineage>
        <taxon>Eukaryota</taxon>
        <taxon>Metazoa</taxon>
        <taxon>Chordata</taxon>
        <taxon>Craniata</taxon>
        <taxon>Vertebrata</taxon>
        <taxon>Euteleostomi</taxon>
        <taxon>Actinopterygii</taxon>
        <taxon>Neopterygii</taxon>
        <taxon>Teleostei</taxon>
        <taxon>Anguilliformes</taxon>
        <taxon>Anguillidae</taxon>
        <taxon>Anguilla</taxon>
    </lineage>
</organism>
<sequence>MSIGILFSFPPLMLIPSPPTSCFITLTHLFLFAMASGTCSGKSVKAVLTAALGLFVGSR</sequence>
<evidence type="ECO:0000313" key="1">
    <source>
        <dbReference type="EMBL" id="JAH51045.1"/>
    </source>
</evidence>
<reference evidence="1" key="1">
    <citation type="submission" date="2014-11" db="EMBL/GenBank/DDBJ databases">
        <authorList>
            <person name="Amaro Gonzalez C."/>
        </authorList>
    </citation>
    <scope>NUCLEOTIDE SEQUENCE</scope>
</reference>
<accession>A0A0E9TDQ9</accession>